<feature type="chain" id="PRO_5013088408" description="Outer membrane protein beta-barrel domain-containing protein" evidence="1">
    <location>
        <begin position="25"/>
        <end position="207"/>
    </location>
</feature>
<evidence type="ECO:0000256" key="1">
    <source>
        <dbReference type="SAM" id="SignalP"/>
    </source>
</evidence>
<name>A0A1N6PXX1_9SPIO</name>
<keyword evidence="1" id="KW-0732">Signal</keyword>
<proteinExistence type="predicted"/>
<dbReference type="AlphaFoldDB" id="A0A1N6PXX1"/>
<dbReference type="RefSeq" id="WP_076487954.1">
    <property type="nucleotide sequence ID" value="NZ_FTMS01000003.1"/>
</dbReference>
<accession>A0A1N6PXX1</accession>
<feature type="signal peptide" evidence="1">
    <location>
        <begin position="1"/>
        <end position="24"/>
    </location>
</feature>
<evidence type="ECO:0000313" key="3">
    <source>
        <dbReference type="Proteomes" id="UP000186400"/>
    </source>
</evidence>
<gene>
    <name evidence="2" type="ORF">SAMN05920897_103187</name>
</gene>
<dbReference type="OrthoDB" id="9815357at2"/>
<evidence type="ECO:0008006" key="4">
    <source>
        <dbReference type="Google" id="ProtNLM"/>
    </source>
</evidence>
<protein>
    <recommendedName>
        <fullName evidence="4">Outer membrane protein beta-barrel domain-containing protein</fullName>
    </recommendedName>
</protein>
<organism evidence="2 3">
    <name type="scientific">Alkalispirochaeta americana</name>
    <dbReference type="NCBI Taxonomy" id="159291"/>
    <lineage>
        <taxon>Bacteria</taxon>
        <taxon>Pseudomonadati</taxon>
        <taxon>Spirochaetota</taxon>
        <taxon>Spirochaetia</taxon>
        <taxon>Spirochaetales</taxon>
        <taxon>Spirochaetaceae</taxon>
        <taxon>Alkalispirochaeta</taxon>
    </lineage>
</organism>
<keyword evidence="3" id="KW-1185">Reference proteome</keyword>
<evidence type="ECO:0000313" key="2">
    <source>
        <dbReference type="EMBL" id="SIQ09228.1"/>
    </source>
</evidence>
<reference evidence="2 3" key="1">
    <citation type="submission" date="2017-01" db="EMBL/GenBank/DDBJ databases">
        <authorList>
            <person name="Mah S.A."/>
            <person name="Swanson W.J."/>
            <person name="Moy G.W."/>
            <person name="Vacquier V.D."/>
        </authorList>
    </citation>
    <scope>NUCLEOTIDE SEQUENCE [LARGE SCALE GENOMIC DNA]</scope>
    <source>
        <strain evidence="2 3">ASpG1</strain>
    </source>
</reference>
<sequence length="207" mass="22705">MKKTILITTMACLLVGVNGQSLFADPFSHRQDIPVVQGWSLGIGFSDLYDTHGHGGKIGFWGHHVGFEASIYSSALLLNLEYPKGWEDNIERTVSHVMAGIKFGSQVERAKWYGVASVGGLVEVVEDDTEENKLTTEIAVFSLGGGVDFAITPNLLVGIDMFNLRYYAGDVTLESYGSYDNGWDRDSLTLEGVQFSFFGGGHISYQF</sequence>
<dbReference type="Proteomes" id="UP000186400">
    <property type="component" value="Unassembled WGS sequence"/>
</dbReference>
<dbReference type="EMBL" id="FTMS01000003">
    <property type="protein sequence ID" value="SIQ09228.1"/>
    <property type="molecule type" value="Genomic_DNA"/>
</dbReference>